<accession>A0A1A0CD95</accession>
<dbReference type="EC" id="3.6.3.-" evidence="3"/>
<keyword evidence="3" id="KW-0378">Hydrolase</keyword>
<comment type="caution">
    <text evidence="3">The sequence shown here is derived from an EMBL/GenBank/DDBJ whole genome shotgun (WGS) entry which is preliminary data.</text>
</comment>
<dbReference type="AlphaFoldDB" id="A0A1A0CD95"/>
<dbReference type="eggNOG" id="COG1116">
    <property type="taxonomic scope" value="Bacteria"/>
</dbReference>
<evidence type="ECO:0000256" key="2">
    <source>
        <dbReference type="ARBA" id="ARBA00022448"/>
    </source>
</evidence>
<evidence type="ECO:0000256" key="1">
    <source>
        <dbReference type="ARBA" id="ARBA00005417"/>
    </source>
</evidence>
<dbReference type="InterPro" id="IPR050166">
    <property type="entry name" value="ABC_transporter_ATP-bind"/>
</dbReference>
<keyword evidence="3" id="KW-0067">ATP-binding</keyword>
<protein>
    <submittedName>
        <fullName evidence="3">Aliphatic sulfonates import ATP-binding protein SsuB</fullName>
        <ecNumber evidence="3">3.6.3.-</ecNumber>
    </submittedName>
</protein>
<dbReference type="PATRIC" id="fig|438.15.peg.3118"/>
<gene>
    <name evidence="3" type="primary">ssuB</name>
    <name evidence="3" type="ORF">SRCM100623_02824</name>
</gene>
<dbReference type="PANTHER" id="PTHR42788">
    <property type="entry name" value="TAURINE IMPORT ATP-BINDING PROTEIN-RELATED"/>
    <property type="match status" value="1"/>
</dbReference>
<proteinExistence type="inferred from homology"/>
<evidence type="ECO:0000313" key="3">
    <source>
        <dbReference type="EMBL" id="OAZ60949.1"/>
    </source>
</evidence>
<sequence>MDALTRIRMQQLVARLWEKHKSAVLLVTHDVDEALMLADRVVVLEAGRIHTEISMPLERPRRHANPVFEDLRRTLLSALGVTPD</sequence>
<dbReference type="GO" id="GO:0016787">
    <property type="term" value="F:hydrolase activity"/>
    <property type="evidence" value="ECO:0007669"/>
    <property type="project" value="UniProtKB-KW"/>
</dbReference>
<dbReference type="GO" id="GO:0005524">
    <property type="term" value="F:ATP binding"/>
    <property type="evidence" value="ECO:0007669"/>
    <property type="project" value="UniProtKB-KW"/>
</dbReference>
<dbReference type="PANTHER" id="PTHR42788:SF13">
    <property type="entry name" value="ALIPHATIC SULFONATES IMPORT ATP-BINDING PROTEIN SSUB"/>
    <property type="match status" value="1"/>
</dbReference>
<dbReference type="Gene3D" id="3.40.50.300">
    <property type="entry name" value="P-loop containing nucleotide triphosphate hydrolases"/>
    <property type="match status" value="1"/>
</dbReference>
<evidence type="ECO:0000313" key="4">
    <source>
        <dbReference type="Proteomes" id="UP000093796"/>
    </source>
</evidence>
<dbReference type="SUPFAM" id="SSF52540">
    <property type="entry name" value="P-loop containing nucleoside triphosphate hydrolases"/>
    <property type="match status" value="1"/>
</dbReference>
<dbReference type="Proteomes" id="UP000093796">
    <property type="component" value="Unassembled WGS sequence"/>
</dbReference>
<dbReference type="EMBL" id="LYUD01000159">
    <property type="protein sequence ID" value="OAZ60949.1"/>
    <property type="molecule type" value="Genomic_DNA"/>
</dbReference>
<keyword evidence="3" id="KW-0547">Nucleotide-binding</keyword>
<comment type="similarity">
    <text evidence="1">Belongs to the ABC transporter superfamily.</text>
</comment>
<organism evidence="3 4">
    <name type="scientific">Acetobacter pasteurianus</name>
    <name type="common">Acetobacter turbidans</name>
    <dbReference type="NCBI Taxonomy" id="438"/>
    <lineage>
        <taxon>Bacteria</taxon>
        <taxon>Pseudomonadati</taxon>
        <taxon>Pseudomonadota</taxon>
        <taxon>Alphaproteobacteria</taxon>
        <taxon>Acetobacterales</taxon>
        <taxon>Acetobacteraceae</taxon>
        <taxon>Acetobacter</taxon>
    </lineage>
</organism>
<dbReference type="InterPro" id="IPR027417">
    <property type="entry name" value="P-loop_NTPase"/>
</dbReference>
<reference evidence="3 4" key="1">
    <citation type="submission" date="2016-05" db="EMBL/GenBank/DDBJ databases">
        <title>Genome sequencing of Acetobacter pasteurianus strain SRCM100623.</title>
        <authorList>
            <person name="Song Y.R."/>
        </authorList>
    </citation>
    <scope>NUCLEOTIDE SEQUENCE [LARGE SCALE GENOMIC DNA]</scope>
    <source>
        <strain evidence="3 4">SRCM100623</strain>
    </source>
</reference>
<keyword evidence="2" id="KW-0813">Transport</keyword>
<name>A0A1A0CD95_ACEPA</name>